<organism evidence="1 2">
    <name type="scientific">Leptospira alexanderi serovar Manhao 3 str. L 60</name>
    <dbReference type="NCBI Taxonomy" id="1049759"/>
    <lineage>
        <taxon>Bacteria</taxon>
        <taxon>Pseudomonadati</taxon>
        <taxon>Spirochaetota</taxon>
        <taxon>Spirochaetia</taxon>
        <taxon>Leptospirales</taxon>
        <taxon>Leptospiraceae</taxon>
        <taxon>Leptospira</taxon>
    </lineage>
</organism>
<keyword evidence="2" id="KW-1185">Reference proteome</keyword>
<accession>V6IAF6</accession>
<dbReference type="Proteomes" id="UP000018747">
    <property type="component" value="Unassembled WGS sequence"/>
</dbReference>
<evidence type="ECO:0000313" key="2">
    <source>
        <dbReference type="Proteomes" id="UP000018747"/>
    </source>
</evidence>
<name>V6IAF6_9LEPT</name>
<sequence length="42" mass="4983">MFRKSHYLFLKSKYKIGFFGITQKIDKKNFVVTKTHKSQAST</sequence>
<dbReference type="AlphaFoldDB" id="V6IAF6"/>
<protein>
    <submittedName>
        <fullName evidence="1">Uncharacterized protein</fullName>
    </submittedName>
</protein>
<comment type="caution">
    <text evidence="1">The sequence shown here is derived from an EMBL/GenBank/DDBJ whole genome shotgun (WGS) entry which is preliminary data.</text>
</comment>
<dbReference type="EMBL" id="AHMT02000053">
    <property type="protein sequence ID" value="EQA60723.1"/>
    <property type="molecule type" value="Genomic_DNA"/>
</dbReference>
<reference evidence="1" key="1">
    <citation type="submission" date="2013-05" db="EMBL/GenBank/DDBJ databases">
        <authorList>
            <person name="Harkins D.M."/>
            <person name="Durkin A.S."/>
            <person name="Brinkac L.M."/>
            <person name="Haft D.H."/>
            <person name="Selengut J.D."/>
            <person name="Sanka R."/>
            <person name="DePew J."/>
            <person name="Purushe J."/>
            <person name="Hartskeerl R.A."/>
            <person name="Ahmed A."/>
            <person name="van der Linden H."/>
            <person name="Goris M.G.A."/>
            <person name="Vinetz J.M."/>
            <person name="Sutton G.G."/>
            <person name="Nierman W.C."/>
            <person name="Fouts D.E."/>
        </authorList>
    </citation>
    <scope>NUCLEOTIDE SEQUENCE [LARGE SCALE GENOMIC DNA]</scope>
    <source>
        <strain evidence="1">L 60</strain>
    </source>
</reference>
<proteinExistence type="predicted"/>
<gene>
    <name evidence="1" type="ORF">LEP1GSC062_1663</name>
</gene>
<evidence type="ECO:0000313" key="1">
    <source>
        <dbReference type="EMBL" id="EQA60723.1"/>
    </source>
</evidence>